<feature type="domain" description="Amidohydrolase-related" evidence="1">
    <location>
        <begin position="51"/>
        <end position="337"/>
    </location>
</feature>
<accession>A0A1J9PG24</accession>
<keyword evidence="3" id="KW-1185">Reference proteome</keyword>
<reference evidence="2 3" key="1">
    <citation type="submission" date="2015-07" db="EMBL/GenBank/DDBJ databases">
        <title>Emmonsia species relationships and genome sequence.</title>
        <authorList>
            <consortium name="The Broad Institute Genomics Platform"/>
            <person name="Cuomo C.A."/>
            <person name="Munoz J.F."/>
            <person name="Imamovic A."/>
            <person name="Priest M.E."/>
            <person name="Young S."/>
            <person name="Clay O.K."/>
            <person name="McEwen J.G."/>
        </authorList>
    </citation>
    <scope>NUCLEOTIDE SEQUENCE [LARGE SCALE GENOMIC DNA]</scope>
    <source>
        <strain evidence="2 3">UAMH 9510</strain>
    </source>
</reference>
<dbReference type="Gene3D" id="3.20.20.140">
    <property type="entry name" value="Metal-dependent hydrolases"/>
    <property type="match status" value="1"/>
</dbReference>
<dbReference type="Proteomes" id="UP000182235">
    <property type="component" value="Unassembled WGS sequence"/>
</dbReference>
<sequence length="341" mass="38241">MGILRLRTFPAIPCVQKPWIPQGRIKRLQSTLSSPSDDISLAKKLPQNSWDSHMHVVDPSLQPLSANAAYTPSKPHTLSQALAFESTLGIRNLVLVQPSIYGYDNTCLLEGLKQLGPTHGRGVVCFDAATINVKRHLDRDDSTLAIWHRLGVRGVRLNFVSVPQQLSAGELERTLHEYADIIREFGWVLQLYVPMQTVPDLVPIVSKLGVKVCLDHFAKPTLPVPSELRSSPLPFNPYALSGFSSLISLLEQGSTYVKISGSYRLSDDAQFEHLGVLARELMRAGKERLVFATDWPHTRFEGVDIRPFVEACLRWCAEEGEDVAERLFRRNAEVLWDVKPE</sequence>
<name>A0A1J9PG24_9EURO</name>
<dbReference type="AlphaFoldDB" id="A0A1J9PG24"/>
<evidence type="ECO:0000313" key="3">
    <source>
        <dbReference type="Proteomes" id="UP000182235"/>
    </source>
</evidence>
<dbReference type="InterPro" id="IPR006680">
    <property type="entry name" value="Amidohydro-rel"/>
</dbReference>
<evidence type="ECO:0000313" key="2">
    <source>
        <dbReference type="EMBL" id="OJD14918.1"/>
    </source>
</evidence>
<dbReference type="InterPro" id="IPR032466">
    <property type="entry name" value="Metal_Hydrolase"/>
</dbReference>
<dbReference type="STRING" id="1447872.A0A1J9PG24"/>
<dbReference type="GO" id="GO:0016787">
    <property type="term" value="F:hydrolase activity"/>
    <property type="evidence" value="ECO:0007669"/>
    <property type="project" value="InterPro"/>
</dbReference>
<dbReference type="PANTHER" id="PTHR35563">
    <property type="entry name" value="BARREL METAL-DEPENDENT HYDROLASE, PUTATIVE (AFU_ORTHOLOGUE AFUA_1G16240)-RELATED"/>
    <property type="match status" value="1"/>
</dbReference>
<gene>
    <name evidence="2" type="ORF">AJ78_04777</name>
</gene>
<comment type="caution">
    <text evidence="2">The sequence shown here is derived from an EMBL/GenBank/DDBJ whole genome shotgun (WGS) entry which is preliminary data.</text>
</comment>
<organism evidence="2 3">
    <name type="scientific">Emergomyces pasteurianus Ep9510</name>
    <dbReference type="NCBI Taxonomy" id="1447872"/>
    <lineage>
        <taxon>Eukaryota</taxon>
        <taxon>Fungi</taxon>
        <taxon>Dikarya</taxon>
        <taxon>Ascomycota</taxon>
        <taxon>Pezizomycotina</taxon>
        <taxon>Eurotiomycetes</taxon>
        <taxon>Eurotiomycetidae</taxon>
        <taxon>Onygenales</taxon>
        <taxon>Ajellomycetaceae</taxon>
        <taxon>Emergomyces</taxon>
    </lineage>
</organism>
<dbReference type="SUPFAM" id="SSF51556">
    <property type="entry name" value="Metallo-dependent hydrolases"/>
    <property type="match status" value="1"/>
</dbReference>
<dbReference type="OrthoDB" id="2135488at2759"/>
<proteinExistence type="predicted"/>
<dbReference type="InterPro" id="IPR052358">
    <property type="entry name" value="Aro_Compnd_Degr_Hydrolases"/>
</dbReference>
<dbReference type="Pfam" id="PF04909">
    <property type="entry name" value="Amidohydro_2"/>
    <property type="match status" value="1"/>
</dbReference>
<dbReference type="PANTHER" id="PTHR35563:SF2">
    <property type="entry name" value="BARREL METAL-DEPENDENT HYDROLASE, PUTATIVE (AFU_ORTHOLOGUE AFUA_1G16240)-RELATED"/>
    <property type="match status" value="1"/>
</dbReference>
<dbReference type="EMBL" id="LGRN01000188">
    <property type="protein sequence ID" value="OJD14918.1"/>
    <property type="molecule type" value="Genomic_DNA"/>
</dbReference>
<dbReference type="VEuPathDB" id="FungiDB:AJ78_04777"/>
<evidence type="ECO:0000259" key="1">
    <source>
        <dbReference type="Pfam" id="PF04909"/>
    </source>
</evidence>
<protein>
    <recommendedName>
        <fullName evidence="1">Amidohydrolase-related domain-containing protein</fullName>
    </recommendedName>
</protein>